<gene>
    <name evidence="2" type="ORF">LCGC14_1282000</name>
</gene>
<feature type="region of interest" description="Disordered" evidence="1">
    <location>
        <begin position="59"/>
        <end position="83"/>
    </location>
</feature>
<feature type="compositionally biased region" description="Low complexity" evidence="1">
    <location>
        <begin position="68"/>
        <end position="83"/>
    </location>
</feature>
<dbReference type="AlphaFoldDB" id="A0A0F9NBH9"/>
<reference evidence="2" key="1">
    <citation type="journal article" date="2015" name="Nature">
        <title>Complex archaea that bridge the gap between prokaryotes and eukaryotes.</title>
        <authorList>
            <person name="Spang A."/>
            <person name="Saw J.H."/>
            <person name="Jorgensen S.L."/>
            <person name="Zaremba-Niedzwiedzka K."/>
            <person name="Martijn J."/>
            <person name="Lind A.E."/>
            <person name="van Eijk R."/>
            <person name="Schleper C."/>
            <person name="Guy L."/>
            <person name="Ettema T.J."/>
        </authorList>
    </citation>
    <scope>NUCLEOTIDE SEQUENCE</scope>
</reference>
<evidence type="ECO:0000313" key="2">
    <source>
        <dbReference type="EMBL" id="KKM86145.1"/>
    </source>
</evidence>
<name>A0A0F9NBH9_9ZZZZ</name>
<accession>A0A0F9NBH9</accession>
<dbReference type="EMBL" id="LAZR01007299">
    <property type="protein sequence ID" value="KKM86145.1"/>
    <property type="molecule type" value="Genomic_DNA"/>
</dbReference>
<sequence>MVGRGAEAVDVSRTIKDELGIAMAHIHCATFAHGDTIGQHADEFDKACVAIQRAIDMDQLRAEPAESRQPTRQTPRRPGALDG</sequence>
<evidence type="ECO:0000256" key="1">
    <source>
        <dbReference type="SAM" id="MobiDB-lite"/>
    </source>
</evidence>
<organism evidence="2">
    <name type="scientific">marine sediment metagenome</name>
    <dbReference type="NCBI Taxonomy" id="412755"/>
    <lineage>
        <taxon>unclassified sequences</taxon>
        <taxon>metagenomes</taxon>
        <taxon>ecological metagenomes</taxon>
    </lineage>
</organism>
<protein>
    <submittedName>
        <fullName evidence="2">Uncharacterized protein</fullName>
    </submittedName>
</protein>
<proteinExistence type="predicted"/>
<comment type="caution">
    <text evidence="2">The sequence shown here is derived from an EMBL/GenBank/DDBJ whole genome shotgun (WGS) entry which is preliminary data.</text>
</comment>